<evidence type="ECO:0000256" key="1">
    <source>
        <dbReference type="SAM" id="MobiDB-lite"/>
    </source>
</evidence>
<evidence type="ECO:0000313" key="3">
    <source>
        <dbReference type="EMBL" id="WZN61650.1"/>
    </source>
</evidence>
<dbReference type="InterPro" id="IPR006626">
    <property type="entry name" value="PbH1"/>
</dbReference>
<protein>
    <recommendedName>
        <fullName evidence="2">Right handed beta helix domain-containing protein</fullName>
    </recommendedName>
</protein>
<dbReference type="InterPro" id="IPR039448">
    <property type="entry name" value="Beta_helix"/>
</dbReference>
<proteinExistence type="predicted"/>
<dbReference type="EMBL" id="CP151504">
    <property type="protein sequence ID" value="WZN61650.1"/>
    <property type="molecule type" value="Genomic_DNA"/>
</dbReference>
<evidence type="ECO:0000313" key="4">
    <source>
        <dbReference type="Proteomes" id="UP001472866"/>
    </source>
</evidence>
<dbReference type="InterPro" id="IPR012334">
    <property type="entry name" value="Pectin_lyas_fold"/>
</dbReference>
<dbReference type="SUPFAM" id="SSF51126">
    <property type="entry name" value="Pectin lyase-like"/>
    <property type="match status" value="1"/>
</dbReference>
<dbReference type="SMART" id="SM00710">
    <property type="entry name" value="PbH1"/>
    <property type="match status" value="3"/>
</dbReference>
<dbReference type="Gene3D" id="2.160.20.10">
    <property type="entry name" value="Single-stranded right-handed beta-helix, Pectin lyase-like"/>
    <property type="match status" value="1"/>
</dbReference>
<name>A0AAX4P6K2_9CHLO</name>
<dbReference type="Proteomes" id="UP001472866">
    <property type="component" value="Chromosome 04"/>
</dbReference>
<feature type="domain" description="Right handed beta helix" evidence="2">
    <location>
        <begin position="141"/>
        <end position="255"/>
    </location>
</feature>
<keyword evidence="4" id="KW-1185">Reference proteome</keyword>
<sequence>MASISPAMPARATLRRGSTMLPPPIRAKSSWNKFQVSSSRRFGTAMTATDVQEWDMRRRGFLHAVVGLCLGAAQRLSAGAAPAPATDRLLELTEGEERRGQIVVREGESLLIRGSANCVLEHVTSQPYQPVIRVLPGAKLVIEGGGGLTVRHSSPSVASNYAIEVGLGAKLVLRNTTVTSSTGSGVCVQGGSCEIERCKILDCAEHGVAVYDDIETGEGSEVSVRDTVISGVRGYGIQARGQDVRVDVAAAGCTIQGRKGMYNGVINES</sequence>
<evidence type="ECO:0000259" key="2">
    <source>
        <dbReference type="Pfam" id="PF13229"/>
    </source>
</evidence>
<dbReference type="AlphaFoldDB" id="A0AAX4P6K2"/>
<feature type="region of interest" description="Disordered" evidence="1">
    <location>
        <begin position="1"/>
        <end position="22"/>
    </location>
</feature>
<accession>A0AAX4P6K2</accession>
<organism evidence="3 4">
    <name type="scientific">Chloropicon roscoffensis</name>
    <dbReference type="NCBI Taxonomy" id="1461544"/>
    <lineage>
        <taxon>Eukaryota</taxon>
        <taxon>Viridiplantae</taxon>
        <taxon>Chlorophyta</taxon>
        <taxon>Chloropicophyceae</taxon>
        <taxon>Chloropicales</taxon>
        <taxon>Chloropicaceae</taxon>
        <taxon>Chloropicon</taxon>
    </lineage>
</organism>
<gene>
    <name evidence="3" type="ORF">HKI87_04g31850</name>
</gene>
<dbReference type="InterPro" id="IPR011050">
    <property type="entry name" value="Pectin_lyase_fold/virulence"/>
</dbReference>
<dbReference type="Pfam" id="PF13229">
    <property type="entry name" value="Beta_helix"/>
    <property type="match status" value="1"/>
</dbReference>
<reference evidence="3 4" key="1">
    <citation type="submission" date="2024-03" db="EMBL/GenBank/DDBJ databases">
        <title>Complete genome sequence of the green alga Chloropicon roscoffensis RCC1871.</title>
        <authorList>
            <person name="Lemieux C."/>
            <person name="Pombert J.-F."/>
            <person name="Otis C."/>
            <person name="Turmel M."/>
        </authorList>
    </citation>
    <scope>NUCLEOTIDE SEQUENCE [LARGE SCALE GENOMIC DNA]</scope>
    <source>
        <strain evidence="3 4">RCC1871</strain>
    </source>
</reference>